<organism evidence="2">
    <name type="scientific">uncultured Thermomicrobiales bacterium</name>
    <dbReference type="NCBI Taxonomy" id="1645740"/>
    <lineage>
        <taxon>Bacteria</taxon>
        <taxon>Pseudomonadati</taxon>
        <taxon>Thermomicrobiota</taxon>
        <taxon>Thermomicrobia</taxon>
        <taxon>Thermomicrobiales</taxon>
        <taxon>environmental samples</taxon>
    </lineage>
</organism>
<feature type="non-terminal residue" evidence="2">
    <location>
        <position position="137"/>
    </location>
</feature>
<protein>
    <submittedName>
        <fullName evidence="2">Uncharacterized protein</fullName>
    </submittedName>
</protein>
<feature type="compositionally biased region" description="Low complexity" evidence="1">
    <location>
        <begin position="43"/>
        <end position="59"/>
    </location>
</feature>
<sequence length="137" mass="13421">GRQAGGRGAGLRGVAAPPADAAGDERRRPLARAGDGVGGGQRVAGAEAVAEPGQLPAPGRRLRRGPGCRAGAGGAPADGASGRSRRPGGAGQCPAAASRPGPVRAGAAARGPAPGLDPLRPGARRERQRRRQRSIGV</sequence>
<gene>
    <name evidence="2" type="ORF">AVDCRST_MAG19-4003</name>
</gene>
<feature type="compositionally biased region" description="Basic residues" evidence="1">
    <location>
        <begin position="126"/>
        <end position="137"/>
    </location>
</feature>
<feature type="compositionally biased region" description="Gly residues" evidence="1">
    <location>
        <begin position="1"/>
        <end position="11"/>
    </location>
</feature>
<feature type="compositionally biased region" description="Low complexity" evidence="1">
    <location>
        <begin position="12"/>
        <end position="21"/>
    </location>
</feature>
<evidence type="ECO:0000313" key="2">
    <source>
        <dbReference type="EMBL" id="CAA9581519.1"/>
    </source>
</evidence>
<feature type="compositionally biased region" description="Low complexity" evidence="1">
    <location>
        <begin position="94"/>
        <end position="114"/>
    </location>
</feature>
<dbReference type="EMBL" id="CADCWL010000224">
    <property type="protein sequence ID" value="CAA9581519.1"/>
    <property type="molecule type" value="Genomic_DNA"/>
</dbReference>
<evidence type="ECO:0000256" key="1">
    <source>
        <dbReference type="SAM" id="MobiDB-lite"/>
    </source>
</evidence>
<dbReference type="AlphaFoldDB" id="A0A6J4VKM8"/>
<reference evidence="2" key="1">
    <citation type="submission" date="2020-02" db="EMBL/GenBank/DDBJ databases">
        <authorList>
            <person name="Meier V. D."/>
        </authorList>
    </citation>
    <scope>NUCLEOTIDE SEQUENCE</scope>
    <source>
        <strain evidence="2">AVDCRST_MAG19</strain>
    </source>
</reference>
<accession>A0A6J4VKM8</accession>
<feature type="region of interest" description="Disordered" evidence="1">
    <location>
        <begin position="1"/>
        <end position="137"/>
    </location>
</feature>
<proteinExistence type="predicted"/>
<name>A0A6J4VKM8_9BACT</name>
<feature type="non-terminal residue" evidence="2">
    <location>
        <position position="1"/>
    </location>
</feature>